<gene>
    <name evidence="3" type="ORF">GCM10011273_06770</name>
</gene>
<evidence type="ECO:0000256" key="1">
    <source>
        <dbReference type="SAM" id="Phobius"/>
    </source>
</evidence>
<dbReference type="SUPFAM" id="SSF53300">
    <property type="entry name" value="vWA-like"/>
    <property type="match status" value="1"/>
</dbReference>
<dbReference type="PANTHER" id="PTHR33608">
    <property type="entry name" value="BLL2464 PROTEIN"/>
    <property type="match status" value="1"/>
</dbReference>
<feature type="transmembrane region" description="Helical" evidence="1">
    <location>
        <begin position="31"/>
        <end position="52"/>
    </location>
</feature>
<dbReference type="AlphaFoldDB" id="A0A918PX94"/>
<keyword evidence="1" id="KW-0812">Transmembrane</keyword>
<proteinExistence type="predicted"/>
<evidence type="ECO:0000259" key="2">
    <source>
        <dbReference type="Pfam" id="PF01882"/>
    </source>
</evidence>
<reference evidence="3" key="2">
    <citation type="submission" date="2020-09" db="EMBL/GenBank/DDBJ databases">
        <authorList>
            <person name="Sun Q."/>
            <person name="Kim S."/>
        </authorList>
    </citation>
    <scope>NUCLEOTIDE SEQUENCE</scope>
    <source>
        <strain evidence="3">KCTC 32296</strain>
    </source>
</reference>
<reference evidence="3" key="1">
    <citation type="journal article" date="2014" name="Int. J. Syst. Evol. Microbiol.">
        <title>Complete genome sequence of Corynebacterium casei LMG S-19264T (=DSM 44701T), isolated from a smear-ripened cheese.</title>
        <authorList>
            <consortium name="US DOE Joint Genome Institute (JGI-PGF)"/>
            <person name="Walter F."/>
            <person name="Albersmeier A."/>
            <person name="Kalinowski J."/>
            <person name="Ruckert C."/>
        </authorList>
    </citation>
    <scope>NUCLEOTIDE SEQUENCE</scope>
    <source>
        <strain evidence="3">KCTC 32296</strain>
    </source>
</reference>
<dbReference type="PANTHER" id="PTHR33608:SF3">
    <property type="entry name" value="SLR2013 PROTEIN"/>
    <property type="match status" value="1"/>
</dbReference>
<keyword evidence="1" id="KW-1133">Transmembrane helix</keyword>
<accession>A0A918PX94</accession>
<name>A0A918PX94_9CAUL</name>
<sequence>MYPTARLITILVLCVALSIVLALAWPQGWVWAPLVMLGVLGLSLFDGLFAPLSRTLKLDLKTPRSMGVGRDYVWPFSLTFTGRRPGALEVRFGANHLLIVSDTAQAITDNEGAFHAELALKAHARGVAVLEDIHIRYRGVLGLIWIQKRLTLDRQIVVTPDIEGVQHDASELFSYDSIYGVRVQNQLHNGSEFHALREYDASQDPRRIDWRSSARHLKLLSREFQAERNHHIVLAFDTGRLMGEPLLGIKRLDRALYAGLLLGYCALKIGDNIRSFAFASQPYHIAPQVSGMQGYEVLKHQLSSLSDMAEESNHTLALADLNSRIGRRSLIVLFTDFIDEISADLMLEALNRLSKKHVIIFVAFRDEVLEDLAAKPPLTPEDVSRAIFAQRLLTQRETVHALLRRQGIEVLEAPTEQMATLIVTKYLALKQADRL</sequence>
<dbReference type="EMBL" id="BMZB01000001">
    <property type="protein sequence ID" value="GGZ24254.1"/>
    <property type="molecule type" value="Genomic_DNA"/>
</dbReference>
<dbReference type="Proteomes" id="UP000662572">
    <property type="component" value="Unassembled WGS sequence"/>
</dbReference>
<evidence type="ECO:0000313" key="3">
    <source>
        <dbReference type="EMBL" id="GGZ24254.1"/>
    </source>
</evidence>
<feature type="domain" description="DUF58" evidence="2">
    <location>
        <begin position="196"/>
        <end position="372"/>
    </location>
</feature>
<dbReference type="Pfam" id="PF01882">
    <property type="entry name" value="DUF58"/>
    <property type="match status" value="1"/>
</dbReference>
<organism evidence="3 4">
    <name type="scientific">Asticcacaulis endophyticus</name>
    <dbReference type="NCBI Taxonomy" id="1395890"/>
    <lineage>
        <taxon>Bacteria</taxon>
        <taxon>Pseudomonadati</taxon>
        <taxon>Pseudomonadota</taxon>
        <taxon>Alphaproteobacteria</taxon>
        <taxon>Caulobacterales</taxon>
        <taxon>Caulobacteraceae</taxon>
        <taxon>Asticcacaulis</taxon>
    </lineage>
</organism>
<dbReference type="InterPro" id="IPR036465">
    <property type="entry name" value="vWFA_dom_sf"/>
</dbReference>
<comment type="caution">
    <text evidence="3">The sequence shown here is derived from an EMBL/GenBank/DDBJ whole genome shotgun (WGS) entry which is preliminary data.</text>
</comment>
<protein>
    <recommendedName>
        <fullName evidence="2">DUF58 domain-containing protein</fullName>
    </recommendedName>
</protein>
<dbReference type="InterPro" id="IPR002881">
    <property type="entry name" value="DUF58"/>
</dbReference>
<feature type="transmembrane region" description="Helical" evidence="1">
    <location>
        <begin position="7"/>
        <end position="25"/>
    </location>
</feature>
<keyword evidence="4" id="KW-1185">Reference proteome</keyword>
<evidence type="ECO:0000313" key="4">
    <source>
        <dbReference type="Proteomes" id="UP000662572"/>
    </source>
</evidence>
<keyword evidence="1" id="KW-0472">Membrane</keyword>
<dbReference type="RefSeq" id="WP_189484945.1">
    <property type="nucleotide sequence ID" value="NZ_BMZB01000001.1"/>
</dbReference>